<gene>
    <name evidence="2" type="ORF">KP79_PYT11696</name>
</gene>
<organism evidence="2 3">
    <name type="scientific">Mizuhopecten yessoensis</name>
    <name type="common">Japanese scallop</name>
    <name type="synonym">Patinopecten yessoensis</name>
    <dbReference type="NCBI Taxonomy" id="6573"/>
    <lineage>
        <taxon>Eukaryota</taxon>
        <taxon>Metazoa</taxon>
        <taxon>Spiralia</taxon>
        <taxon>Lophotrochozoa</taxon>
        <taxon>Mollusca</taxon>
        <taxon>Bivalvia</taxon>
        <taxon>Autobranchia</taxon>
        <taxon>Pteriomorphia</taxon>
        <taxon>Pectinida</taxon>
        <taxon>Pectinoidea</taxon>
        <taxon>Pectinidae</taxon>
        <taxon>Mizuhopecten</taxon>
    </lineage>
</organism>
<accession>A0A210QSC1</accession>
<dbReference type="AlphaFoldDB" id="A0A210QSC1"/>
<name>A0A210QSC1_MIZYE</name>
<proteinExistence type="predicted"/>
<evidence type="ECO:0000313" key="3">
    <source>
        <dbReference type="Proteomes" id="UP000242188"/>
    </source>
</evidence>
<dbReference type="EMBL" id="NEDP02002179">
    <property type="protein sequence ID" value="OWF51633.1"/>
    <property type="molecule type" value="Genomic_DNA"/>
</dbReference>
<dbReference type="Proteomes" id="UP000242188">
    <property type="component" value="Unassembled WGS sequence"/>
</dbReference>
<comment type="caution">
    <text evidence="2">The sequence shown here is derived from an EMBL/GenBank/DDBJ whole genome shotgun (WGS) entry which is preliminary data.</text>
</comment>
<dbReference type="OrthoDB" id="10515323at2759"/>
<evidence type="ECO:0000256" key="1">
    <source>
        <dbReference type="SAM" id="MobiDB-lite"/>
    </source>
</evidence>
<feature type="region of interest" description="Disordered" evidence="1">
    <location>
        <begin position="66"/>
        <end position="112"/>
    </location>
</feature>
<evidence type="ECO:0008006" key="4">
    <source>
        <dbReference type="Google" id="ProtNLM"/>
    </source>
</evidence>
<feature type="compositionally biased region" description="Polar residues" evidence="1">
    <location>
        <begin position="66"/>
        <end position="81"/>
    </location>
</feature>
<keyword evidence="3" id="KW-1185">Reference proteome</keyword>
<sequence length="280" mass="31202">MSLPRLILLERPTLSDTDAITKAYYIHATPATYNVPQTASNIVEPAQISDHVSTVAQRAVGNSETPQVCIPSRNTTGNSISIDGAPLDVSDGAANSQAKDTDYDDTATSADGEGRKVNVKHYEEIRREPIEHEHEYDTMKESGMNVRLVEPTTLQCSKQVPSSCPDELSALTKDAAWHAHINDTTIHKVVKDLCACPAGTYIMWYSKKKRAMLVSVAVPEISKKHVHFKMVRTETEGVSRPHYHFDSRLHNKDPLVVLQYVKENGLVIKPAKLRHYQSQF</sequence>
<reference evidence="2 3" key="1">
    <citation type="journal article" date="2017" name="Nat. Ecol. Evol.">
        <title>Scallop genome provides insights into evolution of bilaterian karyotype and development.</title>
        <authorList>
            <person name="Wang S."/>
            <person name="Zhang J."/>
            <person name="Jiao W."/>
            <person name="Li J."/>
            <person name="Xun X."/>
            <person name="Sun Y."/>
            <person name="Guo X."/>
            <person name="Huan P."/>
            <person name="Dong B."/>
            <person name="Zhang L."/>
            <person name="Hu X."/>
            <person name="Sun X."/>
            <person name="Wang J."/>
            <person name="Zhao C."/>
            <person name="Wang Y."/>
            <person name="Wang D."/>
            <person name="Huang X."/>
            <person name="Wang R."/>
            <person name="Lv J."/>
            <person name="Li Y."/>
            <person name="Zhang Z."/>
            <person name="Liu B."/>
            <person name="Lu W."/>
            <person name="Hui Y."/>
            <person name="Liang J."/>
            <person name="Zhou Z."/>
            <person name="Hou R."/>
            <person name="Li X."/>
            <person name="Liu Y."/>
            <person name="Li H."/>
            <person name="Ning X."/>
            <person name="Lin Y."/>
            <person name="Zhao L."/>
            <person name="Xing Q."/>
            <person name="Dou J."/>
            <person name="Li Y."/>
            <person name="Mao J."/>
            <person name="Guo H."/>
            <person name="Dou H."/>
            <person name="Li T."/>
            <person name="Mu C."/>
            <person name="Jiang W."/>
            <person name="Fu Q."/>
            <person name="Fu X."/>
            <person name="Miao Y."/>
            <person name="Liu J."/>
            <person name="Yu Q."/>
            <person name="Li R."/>
            <person name="Liao H."/>
            <person name="Li X."/>
            <person name="Kong Y."/>
            <person name="Jiang Z."/>
            <person name="Chourrout D."/>
            <person name="Li R."/>
            <person name="Bao Z."/>
        </authorList>
    </citation>
    <scope>NUCLEOTIDE SEQUENCE [LARGE SCALE GENOMIC DNA]</scope>
    <source>
        <strain evidence="2 3">PY_sf001</strain>
    </source>
</reference>
<protein>
    <recommendedName>
        <fullName evidence="4">SH2 domain-containing protein</fullName>
    </recommendedName>
</protein>
<evidence type="ECO:0000313" key="2">
    <source>
        <dbReference type="EMBL" id="OWF51633.1"/>
    </source>
</evidence>